<reference evidence="1 2" key="1">
    <citation type="journal article" date="2023" name="Genes (Basel)">
        <title>Chromosome-Level Genome Assembly and Circadian Gene Repertoire of the Patagonia Blennie Eleginops maclovinus-The Closest Ancestral Proxy of Antarctic Cryonotothenioids.</title>
        <authorList>
            <person name="Cheng C.C."/>
            <person name="Rivera-Colon A.G."/>
            <person name="Minhas B.F."/>
            <person name="Wilson L."/>
            <person name="Rayamajhi N."/>
            <person name="Vargas-Chacoff L."/>
            <person name="Catchen J.M."/>
        </authorList>
    </citation>
    <scope>NUCLEOTIDE SEQUENCE [LARGE SCALE GENOMIC DNA]</scope>
    <source>
        <strain evidence="1">JMC-PN-2008</strain>
    </source>
</reference>
<sequence length="75" mass="8535">MLKQTRLDRAEICNHGNFRRRPWISFPRGEGGRVPAPVRRPTLGLERCDASWMAGSMFDLCLRATAEPDTFTQSV</sequence>
<proteinExistence type="predicted"/>
<comment type="caution">
    <text evidence="1">The sequence shown here is derived from an EMBL/GenBank/DDBJ whole genome shotgun (WGS) entry which is preliminary data.</text>
</comment>
<evidence type="ECO:0000313" key="1">
    <source>
        <dbReference type="EMBL" id="KAK5867749.1"/>
    </source>
</evidence>
<protein>
    <submittedName>
        <fullName evidence="1">Uncharacterized protein</fullName>
    </submittedName>
</protein>
<evidence type="ECO:0000313" key="2">
    <source>
        <dbReference type="Proteomes" id="UP001346869"/>
    </source>
</evidence>
<dbReference type="Proteomes" id="UP001346869">
    <property type="component" value="Unassembled WGS sequence"/>
</dbReference>
<accession>A0AAN8AT71</accession>
<organism evidence="1 2">
    <name type="scientific">Eleginops maclovinus</name>
    <name type="common">Patagonian blennie</name>
    <name type="synonym">Eleginus maclovinus</name>
    <dbReference type="NCBI Taxonomy" id="56733"/>
    <lineage>
        <taxon>Eukaryota</taxon>
        <taxon>Metazoa</taxon>
        <taxon>Chordata</taxon>
        <taxon>Craniata</taxon>
        <taxon>Vertebrata</taxon>
        <taxon>Euteleostomi</taxon>
        <taxon>Actinopterygii</taxon>
        <taxon>Neopterygii</taxon>
        <taxon>Teleostei</taxon>
        <taxon>Neoteleostei</taxon>
        <taxon>Acanthomorphata</taxon>
        <taxon>Eupercaria</taxon>
        <taxon>Perciformes</taxon>
        <taxon>Notothenioidei</taxon>
        <taxon>Eleginopidae</taxon>
        <taxon>Eleginops</taxon>
    </lineage>
</organism>
<keyword evidence="2" id="KW-1185">Reference proteome</keyword>
<name>A0AAN8AT71_ELEMC</name>
<dbReference type="EMBL" id="JAUZQC010000008">
    <property type="protein sequence ID" value="KAK5867749.1"/>
    <property type="molecule type" value="Genomic_DNA"/>
</dbReference>
<reference evidence="1 2" key="2">
    <citation type="journal article" date="2023" name="Mol. Biol. Evol.">
        <title>Genomics of Secondarily Temperate Adaptation in the Only Non-Antarctic Icefish.</title>
        <authorList>
            <person name="Rivera-Colon A.G."/>
            <person name="Rayamajhi N."/>
            <person name="Minhas B.F."/>
            <person name="Madrigal G."/>
            <person name="Bilyk K.T."/>
            <person name="Yoon V."/>
            <person name="Hune M."/>
            <person name="Gregory S."/>
            <person name="Cheng C.H.C."/>
            <person name="Catchen J.M."/>
        </authorList>
    </citation>
    <scope>NUCLEOTIDE SEQUENCE [LARGE SCALE GENOMIC DNA]</scope>
    <source>
        <strain evidence="1">JMC-PN-2008</strain>
    </source>
</reference>
<gene>
    <name evidence="1" type="ORF">PBY51_012213</name>
</gene>
<dbReference type="AlphaFoldDB" id="A0AAN8AT71"/>